<evidence type="ECO:0000313" key="2">
    <source>
        <dbReference type="EMBL" id="HJB13223.1"/>
    </source>
</evidence>
<sequence length="161" mass="17492">MMEAVRAWLTSLVLVSLLLSVAQSLIPEGTLRRAASFTGGLILLFALLRPVLGADLERLEVDLSDYQTAVEERQEELAAAQTEAMASIIAEQTEAYIWDKAGELGLEVSARVETRAGEDGVPVPWSAELTGAQSETLASALETELGIPAERQVWHERNTED</sequence>
<accession>A0A9D2RRP8</accession>
<gene>
    <name evidence="2" type="ORF">H9787_05880</name>
</gene>
<reference evidence="2" key="1">
    <citation type="journal article" date="2021" name="PeerJ">
        <title>Extensive microbial diversity within the chicken gut microbiome revealed by metagenomics and culture.</title>
        <authorList>
            <person name="Gilroy R."/>
            <person name="Ravi A."/>
            <person name="Getino M."/>
            <person name="Pursley I."/>
            <person name="Horton D.L."/>
            <person name="Alikhan N.F."/>
            <person name="Baker D."/>
            <person name="Gharbi K."/>
            <person name="Hall N."/>
            <person name="Watson M."/>
            <person name="Adriaenssens E.M."/>
            <person name="Foster-Nyarko E."/>
            <person name="Jarju S."/>
            <person name="Secka A."/>
            <person name="Antonio M."/>
            <person name="Oren A."/>
            <person name="Chaudhuri R.R."/>
            <person name="La Ragione R."/>
            <person name="Hildebrand F."/>
            <person name="Pallen M.J."/>
        </authorList>
    </citation>
    <scope>NUCLEOTIDE SEQUENCE</scope>
    <source>
        <strain evidence="2">ChiBcec18-1249</strain>
    </source>
</reference>
<dbReference type="AlphaFoldDB" id="A0A9D2RRP8"/>
<evidence type="ECO:0000313" key="3">
    <source>
        <dbReference type="Proteomes" id="UP000823824"/>
    </source>
</evidence>
<dbReference type="Proteomes" id="UP000823824">
    <property type="component" value="Unassembled WGS sequence"/>
</dbReference>
<dbReference type="EMBL" id="DWZJ01000050">
    <property type="protein sequence ID" value="HJB13223.1"/>
    <property type="molecule type" value="Genomic_DNA"/>
</dbReference>
<keyword evidence="1" id="KW-0175">Coiled coil</keyword>
<organism evidence="2 3">
    <name type="scientific">Candidatus Oscillibacter excrementigallinarum</name>
    <dbReference type="NCBI Taxonomy" id="2838716"/>
    <lineage>
        <taxon>Bacteria</taxon>
        <taxon>Bacillati</taxon>
        <taxon>Bacillota</taxon>
        <taxon>Clostridia</taxon>
        <taxon>Eubacteriales</taxon>
        <taxon>Oscillospiraceae</taxon>
        <taxon>Oscillibacter</taxon>
    </lineage>
</organism>
<evidence type="ECO:0000256" key="1">
    <source>
        <dbReference type="SAM" id="Coils"/>
    </source>
</evidence>
<feature type="coiled-coil region" evidence="1">
    <location>
        <begin position="56"/>
        <end position="83"/>
    </location>
</feature>
<name>A0A9D2RRP8_9FIRM</name>
<proteinExistence type="predicted"/>
<protein>
    <submittedName>
        <fullName evidence="2">Stage III sporulation protein AF</fullName>
    </submittedName>
</protein>
<reference evidence="2" key="2">
    <citation type="submission" date="2021-04" db="EMBL/GenBank/DDBJ databases">
        <authorList>
            <person name="Gilroy R."/>
        </authorList>
    </citation>
    <scope>NUCLEOTIDE SEQUENCE</scope>
    <source>
        <strain evidence="2">ChiBcec18-1249</strain>
    </source>
</reference>
<comment type="caution">
    <text evidence="2">The sequence shown here is derived from an EMBL/GenBank/DDBJ whole genome shotgun (WGS) entry which is preliminary data.</text>
</comment>